<sequence length="335" mass="35864">MERITRMHGAGGKLMQELIKKVILGNLELTSVEGGVGLKELDDGGSVPLGDKEIIFTIDGHTVKPIFFPGGDIGRLAVCGTVNDIAVMGGEPVALSLSLVIPEGFPMDKLDRIMKSINKASKEAEVPVITGDTKVSQVDDIVITTAGIGVTERGRVIRDSGMKEGDVIIVSGNIGEHGLAVLLAREKFDFKSNLKSDVAPLNKLIKKVLDSGVEVHAMKDPTRGGLASALNEMVEKSGLGINIYEERIPLSEEVQFLSQALGIDPLTVANEGKVVMAVKREDGERALEILRSHPLGRNAQIIGEVVSDHKMVVMETLVGRRIVDTPMGDPIPRVC</sequence>
<dbReference type="SUPFAM" id="SSF55326">
    <property type="entry name" value="PurM N-terminal domain-like"/>
    <property type="match status" value="1"/>
</dbReference>
<dbReference type="InterPro" id="IPR036921">
    <property type="entry name" value="PurM-like_N_sf"/>
</dbReference>
<comment type="similarity">
    <text evidence="1">Belongs to the HypE family.</text>
</comment>
<dbReference type="InterPro" id="IPR036676">
    <property type="entry name" value="PurM-like_C_sf"/>
</dbReference>
<protein>
    <submittedName>
        <fullName evidence="4">Hydrogenase expression/formation protein HypE</fullName>
    </submittedName>
</protein>
<dbReference type="GO" id="GO:0051604">
    <property type="term" value="P:protein maturation"/>
    <property type="evidence" value="ECO:0007669"/>
    <property type="project" value="TreeGrafter"/>
</dbReference>
<dbReference type="PANTHER" id="PTHR30303">
    <property type="entry name" value="HYDROGENASE ISOENZYMES FORMATION PROTEIN HYPE"/>
    <property type="match status" value="1"/>
</dbReference>
<feature type="domain" description="PurM-like C-terminal" evidence="3">
    <location>
        <begin position="163"/>
        <end position="313"/>
    </location>
</feature>
<evidence type="ECO:0000313" key="4">
    <source>
        <dbReference type="EMBL" id="HIQ32908.1"/>
    </source>
</evidence>
<dbReference type="InterPro" id="IPR010918">
    <property type="entry name" value="PurM-like_C_dom"/>
</dbReference>
<dbReference type="InterPro" id="IPR011854">
    <property type="entry name" value="HypE"/>
</dbReference>
<evidence type="ECO:0000259" key="3">
    <source>
        <dbReference type="Pfam" id="PF02769"/>
    </source>
</evidence>
<evidence type="ECO:0000313" key="5">
    <source>
        <dbReference type="Proteomes" id="UP000623215"/>
    </source>
</evidence>
<proteinExistence type="inferred from homology"/>
<dbReference type="Gene3D" id="3.30.1330.10">
    <property type="entry name" value="PurM-like, N-terminal domain"/>
    <property type="match status" value="1"/>
</dbReference>
<dbReference type="EMBL" id="DQVW01000107">
    <property type="protein sequence ID" value="HIQ32908.1"/>
    <property type="molecule type" value="Genomic_DNA"/>
</dbReference>
<dbReference type="CDD" id="cd02197">
    <property type="entry name" value="HypE"/>
    <property type="match status" value="1"/>
</dbReference>
<evidence type="ECO:0000256" key="1">
    <source>
        <dbReference type="ARBA" id="ARBA00006243"/>
    </source>
</evidence>
<feature type="domain" description="PurM-like N-terminal" evidence="2">
    <location>
        <begin position="42"/>
        <end position="150"/>
    </location>
</feature>
<dbReference type="Pfam" id="PF00586">
    <property type="entry name" value="AIRS"/>
    <property type="match status" value="1"/>
</dbReference>
<dbReference type="AlphaFoldDB" id="A0A832ZZD1"/>
<comment type="caution">
    <text evidence="4">The sequence shown here is derived from an EMBL/GenBank/DDBJ whole genome shotgun (WGS) entry which is preliminary data.</text>
</comment>
<evidence type="ECO:0000259" key="2">
    <source>
        <dbReference type="Pfam" id="PF00586"/>
    </source>
</evidence>
<accession>A0A832ZZD1</accession>
<dbReference type="Gene3D" id="3.90.650.10">
    <property type="entry name" value="PurM-like C-terminal domain"/>
    <property type="match status" value="1"/>
</dbReference>
<gene>
    <name evidence="4" type="primary">hypE</name>
    <name evidence="4" type="ORF">EYH55_05470</name>
</gene>
<name>A0A832ZZD1_9EURY</name>
<dbReference type="PIRSF" id="PIRSF005644">
    <property type="entry name" value="Hdrgns_mtr_HypE"/>
    <property type="match status" value="1"/>
</dbReference>
<dbReference type="InterPro" id="IPR016188">
    <property type="entry name" value="PurM-like_N"/>
</dbReference>
<dbReference type="NCBIfam" id="TIGR02124">
    <property type="entry name" value="hypE"/>
    <property type="match status" value="1"/>
</dbReference>
<organism evidence="4 5">
    <name type="scientific">Methanothermococcus okinawensis</name>
    <dbReference type="NCBI Taxonomy" id="155863"/>
    <lineage>
        <taxon>Archaea</taxon>
        <taxon>Methanobacteriati</taxon>
        <taxon>Methanobacteriota</taxon>
        <taxon>Methanomada group</taxon>
        <taxon>Methanococci</taxon>
        <taxon>Methanococcales</taxon>
        <taxon>Methanococcaceae</taxon>
        <taxon>Methanothermococcus</taxon>
    </lineage>
</organism>
<dbReference type="PANTHER" id="PTHR30303:SF0">
    <property type="entry name" value="CARBAMOYL DEHYDRATASE HYPE"/>
    <property type="match status" value="1"/>
</dbReference>
<dbReference type="Proteomes" id="UP000623215">
    <property type="component" value="Unassembled WGS sequence"/>
</dbReference>
<dbReference type="Pfam" id="PF02769">
    <property type="entry name" value="AIRS_C"/>
    <property type="match status" value="1"/>
</dbReference>
<reference evidence="4" key="1">
    <citation type="journal article" date="2020" name="ISME J.">
        <title>Gammaproteobacteria mediating utilization of methyl-, sulfur- and petroleum organic compounds in deep ocean hydrothermal plumes.</title>
        <authorList>
            <person name="Zhou Z."/>
            <person name="Liu Y."/>
            <person name="Pan J."/>
            <person name="Cron B.R."/>
            <person name="Toner B.M."/>
            <person name="Anantharaman K."/>
            <person name="Breier J.A."/>
            <person name="Dick G.J."/>
            <person name="Li M."/>
        </authorList>
    </citation>
    <scope>NUCLEOTIDE SEQUENCE</scope>
    <source>
        <strain evidence="4">SZUA-1534</strain>
    </source>
</reference>
<dbReference type="SUPFAM" id="SSF56042">
    <property type="entry name" value="PurM C-terminal domain-like"/>
    <property type="match status" value="1"/>
</dbReference>